<evidence type="ECO:0000256" key="1">
    <source>
        <dbReference type="ARBA" id="ARBA00002284"/>
    </source>
</evidence>
<dbReference type="GO" id="GO:0003935">
    <property type="term" value="F:GTP cyclohydrolase II activity"/>
    <property type="evidence" value="ECO:0007669"/>
    <property type="project" value="TreeGrafter"/>
</dbReference>
<dbReference type="EMBL" id="FNLM01000034">
    <property type="protein sequence ID" value="SDU46200.1"/>
    <property type="molecule type" value="Genomic_DNA"/>
</dbReference>
<evidence type="ECO:0000256" key="2">
    <source>
        <dbReference type="ARBA" id="ARBA00004904"/>
    </source>
</evidence>
<evidence type="ECO:0000313" key="7">
    <source>
        <dbReference type="EMBL" id="SDU46200.1"/>
    </source>
</evidence>
<dbReference type="UniPathway" id="UPA00275">
    <property type="reaction ID" value="UER00399"/>
</dbReference>
<feature type="region of interest" description="Disordered" evidence="6">
    <location>
        <begin position="1"/>
        <end position="22"/>
    </location>
</feature>
<dbReference type="GO" id="GO:0005829">
    <property type="term" value="C:cytosol"/>
    <property type="evidence" value="ECO:0007669"/>
    <property type="project" value="TreeGrafter"/>
</dbReference>
<dbReference type="Pfam" id="PF00926">
    <property type="entry name" value="DHBP_synthase"/>
    <property type="match status" value="1"/>
</dbReference>
<evidence type="ECO:0000256" key="6">
    <source>
        <dbReference type="SAM" id="MobiDB-lite"/>
    </source>
</evidence>
<dbReference type="GO" id="GO:0009231">
    <property type="term" value="P:riboflavin biosynthetic process"/>
    <property type="evidence" value="ECO:0007669"/>
    <property type="project" value="UniProtKB-UniPathway"/>
</dbReference>
<evidence type="ECO:0000256" key="4">
    <source>
        <dbReference type="ARBA" id="ARBA00022619"/>
    </source>
</evidence>
<keyword evidence="4" id="KW-0686">Riboflavin biosynthesis</keyword>
<protein>
    <recommendedName>
        <fullName evidence="3">3,4-dihydroxy-2-butanone-4-phosphate synthase</fullName>
        <ecNumber evidence="3">4.1.99.12</ecNumber>
    </recommendedName>
</protein>
<evidence type="ECO:0000256" key="5">
    <source>
        <dbReference type="ARBA" id="ARBA00022723"/>
    </source>
</evidence>
<dbReference type="PANTHER" id="PTHR21327">
    <property type="entry name" value="GTP CYCLOHYDROLASE II-RELATED"/>
    <property type="match status" value="1"/>
</dbReference>
<accession>A0A1H2IPT7</accession>
<dbReference type="Gene3D" id="3.90.870.10">
    <property type="entry name" value="DHBP synthase"/>
    <property type="match status" value="1"/>
</dbReference>
<evidence type="ECO:0000313" key="8">
    <source>
        <dbReference type="Proteomes" id="UP000183180"/>
    </source>
</evidence>
<dbReference type="STRING" id="158898.SAMN04488548_1341347"/>
<name>A0A1H2IPT7_9ACTN</name>
<evidence type="ECO:0000256" key="3">
    <source>
        <dbReference type="ARBA" id="ARBA00012153"/>
    </source>
</evidence>
<dbReference type="SUPFAM" id="SSF55821">
    <property type="entry name" value="YrdC/RibB"/>
    <property type="match status" value="1"/>
</dbReference>
<organism evidence="7 8">
    <name type="scientific">Gordonia westfalica</name>
    <dbReference type="NCBI Taxonomy" id="158898"/>
    <lineage>
        <taxon>Bacteria</taxon>
        <taxon>Bacillati</taxon>
        <taxon>Actinomycetota</taxon>
        <taxon>Actinomycetes</taxon>
        <taxon>Mycobacteriales</taxon>
        <taxon>Gordoniaceae</taxon>
        <taxon>Gordonia</taxon>
    </lineage>
</organism>
<dbReference type="PANTHER" id="PTHR21327:SF18">
    <property type="entry name" value="3,4-DIHYDROXY-2-BUTANONE 4-PHOSPHATE SYNTHASE"/>
    <property type="match status" value="1"/>
</dbReference>
<keyword evidence="5" id="KW-0479">Metal-binding</keyword>
<comment type="pathway">
    <text evidence="2">Cofactor biosynthesis; riboflavin biosynthesis; 2-hydroxy-3-oxobutyl phosphate from D-ribulose 5-phosphate: step 1/1.</text>
</comment>
<dbReference type="GO" id="GO:0046872">
    <property type="term" value="F:metal ion binding"/>
    <property type="evidence" value="ECO:0007669"/>
    <property type="project" value="UniProtKB-KW"/>
</dbReference>
<dbReference type="InterPro" id="IPR000422">
    <property type="entry name" value="DHBP_synthase_RibB"/>
</dbReference>
<dbReference type="GO" id="GO:0008686">
    <property type="term" value="F:3,4-dihydroxy-2-butanone-4-phosphate synthase activity"/>
    <property type="evidence" value="ECO:0007669"/>
    <property type="project" value="UniProtKB-EC"/>
</dbReference>
<sequence length="236" mass="24458">MNAPATAITAPLAERDSGPDPAGEMIPRTCADAVNIYEAFASGSPVIVTARGDAGFEAHMCFAGESFGTDAAAFLVRHTSGFVLATVPEEVMVRTGLTLMTPGFDRDGGRFCVAVDASAGVTTGISGADRAHTIGLLADPEARTDHFVRPGHVIPIAVGGAFSAARWSIYDSMWSMSLSAGLNGVVATASVVNEMEELDEAFVSALARRLGIRVVDVHDLGVERCNLASVSTALDS</sequence>
<gene>
    <name evidence="7" type="ORF">SAMN04488548_1341347</name>
</gene>
<dbReference type="EC" id="4.1.99.12" evidence="3"/>
<dbReference type="InterPro" id="IPR017945">
    <property type="entry name" value="DHBP_synth_RibB-like_a/b_dom"/>
</dbReference>
<dbReference type="AlphaFoldDB" id="A0A1H2IPT7"/>
<proteinExistence type="predicted"/>
<reference evidence="7 8" key="1">
    <citation type="submission" date="2016-10" db="EMBL/GenBank/DDBJ databases">
        <authorList>
            <person name="de Groot N.N."/>
        </authorList>
    </citation>
    <scope>NUCLEOTIDE SEQUENCE [LARGE SCALE GENOMIC DNA]</scope>
    <source>
        <strain evidence="7 8">DSM 44215</strain>
    </source>
</reference>
<comment type="function">
    <text evidence="1">Catalyzes the conversion of D-ribulose 5-phosphate to formate and 3,4-dihydroxy-2-butanone 4-phosphate.</text>
</comment>
<dbReference type="Proteomes" id="UP000183180">
    <property type="component" value="Unassembled WGS sequence"/>
</dbReference>